<dbReference type="PRINTS" id="PR01609">
    <property type="entry name" value="CD36FAMILY"/>
</dbReference>
<dbReference type="WBParaSite" id="Bm12324.1">
    <property type="protein sequence ID" value="Bm12324.1"/>
    <property type="gene ID" value="WBGene00232585"/>
</dbReference>
<evidence type="ECO:0000256" key="2">
    <source>
        <dbReference type="ARBA" id="ARBA00010532"/>
    </source>
</evidence>
<dbReference type="AlphaFoldDB" id="A0A4E9F492"/>
<keyword evidence="3 7" id="KW-0812">Transmembrane</keyword>
<comment type="subcellular location">
    <subcellularLocation>
        <location evidence="1">Membrane</location>
    </subcellularLocation>
</comment>
<dbReference type="OrthoDB" id="18585at2759"/>
<dbReference type="GeneID" id="6100235"/>
<evidence type="ECO:0008006" key="11">
    <source>
        <dbReference type="Google" id="ProtNLM"/>
    </source>
</evidence>
<dbReference type="EMBL" id="CAAKNF010000192">
    <property type="protein sequence ID" value="VIO90038.1"/>
    <property type="molecule type" value="Genomic_DNA"/>
</dbReference>
<dbReference type="InterPro" id="IPR002159">
    <property type="entry name" value="CD36_fam"/>
</dbReference>
<evidence type="ECO:0000313" key="9">
    <source>
        <dbReference type="Proteomes" id="UP000006672"/>
    </source>
</evidence>
<feature type="transmembrane region" description="Helical" evidence="7">
    <location>
        <begin position="464"/>
        <end position="483"/>
    </location>
</feature>
<evidence type="ECO:0000256" key="3">
    <source>
        <dbReference type="ARBA" id="ARBA00022692"/>
    </source>
</evidence>
<comment type="similarity">
    <text evidence="2">Belongs to the CD36 family.</text>
</comment>
<sequence length="507" mass="57718">MDIKISIIGALALGSIFIIVGVLSLTIVPLTVNKEVIKNEHLGYDENGTYNVMTQRWIEQKYSMKLKIWTVSVANPNDISKGSYPVLIEKGPYAYTEYRKRVKVNFMHNNTRVLFRNQRYYIYNKNESCANCYLNDTVMIPNIMFQYIANIAAKSGPMVRQVIKLALQQFKYETPFINVTVNQMLFEGYEDPLIRMICDNSLIHNLCIAAGIPMRVKFLENGTDNGEYLIDTGLEDNSKIGQVYKWNGQNETPWWSTAQARKINGTDGELFSPFLSESNNLPIFIGDLGRSVYLDYDGMVTHGRIPSYRFVIPSTVYNPFLPENKGFCSRETPRYFSNDIQPEGCLPAGMFDIGRTKIGSPHIYLSGVHFYQSPPQIYQNFTGFRHPDNSDATYIDIEPYTGVVVSAFGASQINIGMISGNSYLLSEMPSMIVPVLWMNELINLDDETRKDLEKVVLVPRGARILGILLIGLGLLLWTIFLIISLRNMYLRRKDDDEAHLIDDNVEN</sequence>
<evidence type="ECO:0000256" key="5">
    <source>
        <dbReference type="ARBA" id="ARBA00023136"/>
    </source>
</evidence>
<keyword evidence="9" id="KW-1185">Reference proteome</keyword>
<evidence type="ECO:0000313" key="10">
    <source>
        <dbReference type="WBParaSite" id="Bm12324.1"/>
    </source>
</evidence>
<feature type="transmembrane region" description="Helical" evidence="7">
    <location>
        <begin position="7"/>
        <end position="32"/>
    </location>
</feature>
<evidence type="ECO:0000256" key="1">
    <source>
        <dbReference type="ARBA" id="ARBA00004370"/>
    </source>
</evidence>
<keyword evidence="6" id="KW-0325">Glycoprotein</keyword>
<reference evidence="9" key="1">
    <citation type="journal article" date="2007" name="Science">
        <title>Draft genome of the filarial nematode parasite Brugia malayi.</title>
        <authorList>
            <person name="Ghedin E."/>
            <person name="Wang S."/>
            <person name="Spiro D."/>
            <person name="Caler E."/>
            <person name="Zhao Q."/>
            <person name="Crabtree J."/>
            <person name="Allen J.E."/>
            <person name="Delcher A.L."/>
            <person name="Guiliano D.B."/>
            <person name="Miranda-Saavedra D."/>
            <person name="Angiuoli S.V."/>
            <person name="Creasy T."/>
            <person name="Amedeo P."/>
            <person name="Haas B."/>
            <person name="El-Sayed N.M."/>
            <person name="Wortman J.R."/>
            <person name="Feldblyum T."/>
            <person name="Tallon L."/>
            <person name="Schatz M."/>
            <person name="Shumway M."/>
            <person name="Koo H."/>
            <person name="Salzberg S.L."/>
            <person name="Schobel S."/>
            <person name="Pertea M."/>
            <person name="Pop M."/>
            <person name="White O."/>
            <person name="Barton G.J."/>
            <person name="Carlow C.K."/>
            <person name="Crawford M.J."/>
            <person name="Daub J."/>
            <person name="Dimmic M.W."/>
            <person name="Estes C.F."/>
            <person name="Foster J.M."/>
            <person name="Ganatra M."/>
            <person name="Gregory W.F."/>
            <person name="Johnson N.M."/>
            <person name="Jin J."/>
            <person name="Komuniecki R."/>
            <person name="Korf I."/>
            <person name="Kumar S."/>
            <person name="Laney S."/>
            <person name="Li B.W."/>
            <person name="Li W."/>
            <person name="Lindblom T.H."/>
            <person name="Lustigman S."/>
            <person name="Ma D."/>
            <person name="Maina C.V."/>
            <person name="Martin D.M."/>
            <person name="McCarter J.P."/>
            <person name="McReynolds L."/>
            <person name="Mitreva M."/>
            <person name="Nutman T.B."/>
            <person name="Parkinson J."/>
            <person name="Peregrin-Alvarez J.M."/>
            <person name="Poole C."/>
            <person name="Ren Q."/>
            <person name="Saunders L."/>
            <person name="Sluder A.E."/>
            <person name="Smith K."/>
            <person name="Stanke M."/>
            <person name="Unnasch T.R."/>
            <person name="Ware J."/>
            <person name="Wei A.D."/>
            <person name="Weil G."/>
            <person name="Williams D.J."/>
            <person name="Zhang Y."/>
            <person name="Williams S.A."/>
            <person name="Fraser-Liggett C."/>
            <person name="Slatko B."/>
            <person name="Blaxter M.L."/>
            <person name="Scott A.L."/>
        </authorList>
    </citation>
    <scope>NUCLEOTIDE SEQUENCE</scope>
    <source>
        <strain evidence="9">FR3</strain>
    </source>
</reference>
<keyword evidence="4 7" id="KW-1133">Transmembrane helix</keyword>
<dbReference type="Pfam" id="PF01130">
    <property type="entry name" value="CD36"/>
    <property type="match status" value="1"/>
</dbReference>
<gene>
    <name evidence="8" type="primary">Bma-scav-3</name>
    <name evidence="8" type="ORF">BM_BM12324</name>
</gene>
<dbReference type="RefSeq" id="XP_042931997.1">
    <property type="nucleotide sequence ID" value="XM_043076063.1"/>
</dbReference>
<evidence type="ECO:0000256" key="7">
    <source>
        <dbReference type="SAM" id="Phobius"/>
    </source>
</evidence>
<dbReference type="GO" id="GO:0005737">
    <property type="term" value="C:cytoplasm"/>
    <property type="evidence" value="ECO:0007669"/>
    <property type="project" value="TreeGrafter"/>
</dbReference>
<evidence type="ECO:0000256" key="4">
    <source>
        <dbReference type="ARBA" id="ARBA00022989"/>
    </source>
</evidence>
<dbReference type="GO" id="GO:0016020">
    <property type="term" value="C:membrane"/>
    <property type="evidence" value="ECO:0007669"/>
    <property type="project" value="UniProtKB-SubCell"/>
</dbReference>
<keyword evidence="5 7" id="KW-0472">Membrane</keyword>
<proteinExistence type="inferred from homology"/>
<dbReference type="Proteomes" id="UP000006672">
    <property type="component" value="Unassembled WGS sequence"/>
</dbReference>
<evidence type="ECO:0000256" key="6">
    <source>
        <dbReference type="ARBA" id="ARBA00023180"/>
    </source>
</evidence>
<dbReference type="GO" id="GO:0005044">
    <property type="term" value="F:scavenger receptor activity"/>
    <property type="evidence" value="ECO:0007669"/>
    <property type="project" value="TreeGrafter"/>
</dbReference>
<dbReference type="PANTHER" id="PTHR11923:SF51">
    <property type="entry name" value="LYSOSOME MEMBRANE PROTEIN 2"/>
    <property type="match status" value="1"/>
</dbReference>
<reference evidence="8" key="2">
    <citation type="submission" date="2019-04" db="EMBL/GenBank/DDBJ databases">
        <authorList>
            <person name="Howe K."/>
            <person name="Paulini M."/>
            <person name="Williams G."/>
        </authorList>
    </citation>
    <scope>NUCLEOTIDE SEQUENCE [LARGE SCALE GENOMIC DNA]</scope>
    <source>
        <strain evidence="8">FR3</strain>
    </source>
</reference>
<reference evidence="10" key="3">
    <citation type="submission" date="2022-04" db="UniProtKB">
        <authorList>
            <consortium name="WormBaseParasite"/>
        </authorList>
    </citation>
    <scope>IDENTIFICATION</scope>
</reference>
<accession>A0A8L7SNU1</accession>
<evidence type="ECO:0000313" key="8">
    <source>
        <dbReference type="EMBL" id="VIO90038.1"/>
    </source>
</evidence>
<accession>A0A4E9F492</accession>
<name>A0A4E9F492_BRUMA</name>
<organism evidence="8">
    <name type="scientific">Brugia malayi</name>
    <name type="common">Filarial nematode worm</name>
    <dbReference type="NCBI Taxonomy" id="6279"/>
    <lineage>
        <taxon>Eukaryota</taxon>
        <taxon>Metazoa</taxon>
        <taxon>Ecdysozoa</taxon>
        <taxon>Nematoda</taxon>
        <taxon>Chromadorea</taxon>
        <taxon>Rhabditida</taxon>
        <taxon>Spirurina</taxon>
        <taxon>Spiruromorpha</taxon>
        <taxon>Filarioidea</taxon>
        <taxon>Onchocercidae</taxon>
        <taxon>Brugia</taxon>
    </lineage>
</organism>
<dbReference type="KEGG" id="bmy:BM_BM12324"/>
<dbReference type="PANTHER" id="PTHR11923">
    <property type="entry name" value="SCAVENGER RECEPTOR CLASS B TYPE-1 SR-B1"/>
    <property type="match status" value="1"/>
</dbReference>
<dbReference type="CTD" id="6100235"/>
<protein>
    <recommendedName>
        <fullName evidence="11">CD36 family protein</fullName>
    </recommendedName>
</protein>